<reference evidence="11" key="1">
    <citation type="submission" date="2016-09" db="EMBL/GenBank/DDBJ databases">
        <title>Draft genome sequence of a novel species of the family Streptococcaceae isolated from flowers.</title>
        <authorList>
            <person name="Chuah L.-O."/>
            <person name="Yap K.-P."/>
            <person name="Thong K.L."/>
            <person name="Liong M.T."/>
            <person name="Ahmad R."/>
            <person name="Rusul G."/>
        </authorList>
    </citation>
    <scope>NUCLEOTIDE SEQUENCE [LARGE SCALE GENOMIC DNA]</scope>
    <source>
        <strain evidence="11">DF1</strain>
    </source>
</reference>
<organism evidence="10 11">
    <name type="scientific">Floricoccus tropicus</name>
    <dbReference type="NCBI Taxonomy" id="1859473"/>
    <lineage>
        <taxon>Bacteria</taxon>
        <taxon>Bacillati</taxon>
        <taxon>Bacillota</taxon>
        <taxon>Bacilli</taxon>
        <taxon>Lactobacillales</taxon>
        <taxon>Streptococcaceae</taxon>
        <taxon>Floricoccus</taxon>
    </lineage>
</organism>
<keyword evidence="4" id="KW-1003">Cell membrane</keyword>
<dbReference type="RefSeq" id="WP_070792360.1">
    <property type="nucleotide sequence ID" value="NZ_MKIR01000021.1"/>
</dbReference>
<dbReference type="InterPro" id="IPR050086">
    <property type="entry name" value="MetN_ABC_transporter-like"/>
</dbReference>
<dbReference type="CDD" id="cd03262">
    <property type="entry name" value="ABC_HisP_GlnQ"/>
    <property type="match status" value="1"/>
</dbReference>
<gene>
    <name evidence="10" type="ORF">BG261_04135</name>
</gene>
<evidence type="ECO:0000313" key="11">
    <source>
        <dbReference type="Proteomes" id="UP000178622"/>
    </source>
</evidence>
<sequence length="245" mass="27527">MAEKILEIKHLKKSFGSNEVLKDINMDIHKGEVISIIGSSGSGKSTLLRSINLLEIPTGGEILYHGENVLQKGYDLPKYRTHLGMVFQSFNLFENLNVLENLIVAQTTVLKRERAEAEKIALENLTKVGMASFVQARPRQLSGGQKQRVAIARALSMNPEVILFDEPTSALDPEMVGEVLNIMNEVAKSGLTMVIVTHEMEFAREVSDRVIFMDKGVIAEEGSPEQLFVNPKEERTREFLQRYLR</sequence>
<dbReference type="STRING" id="1859473.BG261_04135"/>
<dbReference type="OrthoDB" id="9804199at2"/>
<proteinExistence type="inferred from homology"/>
<dbReference type="FunFam" id="3.40.50.300:FF:000020">
    <property type="entry name" value="Amino acid ABC transporter ATP-binding component"/>
    <property type="match status" value="1"/>
</dbReference>
<dbReference type="AlphaFoldDB" id="A0A1E8GLF0"/>
<dbReference type="InterPro" id="IPR017871">
    <property type="entry name" value="ABC_transporter-like_CS"/>
</dbReference>
<evidence type="ECO:0000256" key="2">
    <source>
        <dbReference type="ARBA" id="ARBA00005417"/>
    </source>
</evidence>
<name>A0A1E8GLF0_9LACT</name>
<dbReference type="PIRSF" id="PIRSF039085">
    <property type="entry name" value="ABC_ATPase_HisP"/>
    <property type="match status" value="1"/>
</dbReference>
<comment type="similarity">
    <text evidence="2">Belongs to the ABC transporter superfamily.</text>
</comment>
<evidence type="ECO:0000256" key="5">
    <source>
        <dbReference type="ARBA" id="ARBA00022741"/>
    </source>
</evidence>
<dbReference type="GO" id="GO:0015424">
    <property type="term" value="F:ABC-type amino acid transporter activity"/>
    <property type="evidence" value="ECO:0007669"/>
    <property type="project" value="InterPro"/>
</dbReference>
<dbReference type="InterPro" id="IPR003439">
    <property type="entry name" value="ABC_transporter-like_ATP-bd"/>
</dbReference>
<dbReference type="InterPro" id="IPR027417">
    <property type="entry name" value="P-loop_NTPase"/>
</dbReference>
<comment type="subcellular location">
    <subcellularLocation>
        <location evidence="1">Cell membrane</location>
        <topology evidence="1">Peripheral membrane protein</topology>
    </subcellularLocation>
</comment>
<dbReference type="Proteomes" id="UP000178622">
    <property type="component" value="Unassembled WGS sequence"/>
</dbReference>
<evidence type="ECO:0000256" key="6">
    <source>
        <dbReference type="ARBA" id="ARBA00022840"/>
    </source>
</evidence>
<evidence type="ECO:0000256" key="4">
    <source>
        <dbReference type="ARBA" id="ARBA00022475"/>
    </source>
</evidence>
<feature type="domain" description="ABC transporter" evidence="9">
    <location>
        <begin position="6"/>
        <end position="240"/>
    </location>
</feature>
<protein>
    <submittedName>
        <fullName evidence="10">ABC transporter</fullName>
    </submittedName>
</protein>
<dbReference type="EMBL" id="MKIR01000021">
    <property type="protein sequence ID" value="OFI49070.1"/>
    <property type="molecule type" value="Genomic_DNA"/>
</dbReference>
<keyword evidence="11" id="KW-1185">Reference proteome</keyword>
<keyword evidence="6" id="KW-0067">ATP-binding</keyword>
<evidence type="ECO:0000259" key="9">
    <source>
        <dbReference type="PROSITE" id="PS50893"/>
    </source>
</evidence>
<dbReference type="PROSITE" id="PS50893">
    <property type="entry name" value="ABC_TRANSPORTER_2"/>
    <property type="match status" value="1"/>
</dbReference>
<dbReference type="InterPro" id="IPR003593">
    <property type="entry name" value="AAA+_ATPase"/>
</dbReference>
<dbReference type="GO" id="GO:0016887">
    <property type="term" value="F:ATP hydrolysis activity"/>
    <property type="evidence" value="ECO:0007669"/>
    <property type="project" value="InterPro"/>
</dbReference>
<evidence type="ECO:0000256" key="8">
    <source>
        <dbReference type="ARBA" id="ARBA00023136"/>
    </source>
</evidence>
<keyword evidence="8" id="KW-0472">Membrane</keyword>
<dbReference type="Gene3D" id="3.40.50.300">
    <property type="entry name" value="P-loop containing nucleotide triphosphate hydrolases"/>
    <property type="match status" value="1"/>
</dbReference>
<dbReference type="InterPro" id="IPR030679">
    <property type="entry name" value="ABC_ATPase_HisP-typ"/>
</dbReference>
<dbReference type="PROSITE" id="PS00211">
    <property type="entry name" value="ABC_TRANSPORTER_1"/>
    <property type="match status" value="1"/>
</dbReference>
<dbReference type="SMART" id="SM00382">
    <property type="entry name" value="AAA"/>
    <property type="match status" value="1"/>
</dbReference>
<dbReference type="SUPFAM" id="SSF52540">
    <property type="entry name" value="P-loop containing nucleoside triphosphate hydrolases"/>
    <property type="match status" value="1"/>
</dbReference>
<dbReference type="Pfam" id="PF00005">
    <property type="entry name" value="ABC_tran"/>
    <property type="match status" value="1"/>
</dbReference>
<comment type="caution">
    <text evidence="10">The sequence shown here is derived from an EMBL/GenBank/DDBJ whole genome shotgun (WGS) entry which is preliminary data.</text>
</comment>
<keyword evidence="5" id="KW-0547">Nucleotide-binding</keyword>
<accession>A0A1E8GLF0</accession>
<keyword evidence="7" id="KW-0029">Amino-acid transport</keyword>
<dbReference type="PANTHER" id="PTHR43166:SF9">
    <property type="entry name" value="GLUTAMATE_ASPARTATE IMPORT ATP-BINDING PROTEIN GLTL"/>
    <property type="match status" value="1"/>
</dbReference>
<dbReference type="GO" id="GO:0005886">
    <property type="term" value="C:plasma membrane"/>
    <property type="evidence" value="ECO:0007669"/>
    <property type="project" value="UniProtKB-SubCell"/>
</dbReference>
<evidence type="ECO:0000256" key="3">
    <source>
        <dbReference type="ARBA" id="ARBA00022448"/>
    </source>
</evidence>
<evidence type="ECO:0000313" key="10">
    <source>
        <dbReference type="EMBL" id="OFI49070.1"/>
    </source>
</evidence>
<evidence type="ECO:0000256" key="7">
    <source>
        <dbReference type="ARBA" id="ARBA00022970"/>
    </source>
</evidence>
<dbReference type="PANTHER" id="PTHR43166">
    <property type="entry name" value="AMINO ACID IMPORT ATP-BINDING PROTEIN"/>
    <property type="match status" value="1"/>
</dbReference>
<evidence type="ECO:0000256" key="1">
    <source>
        <dbReference type="ARBA" id="ARBA00004202"/>
    </source>
</evidence>
<dbReference type="GO" id="GO:0005524">
    <property type="term" value="F:ATP binding"/>
    <property type="evidence" value="ECO:0007669"/>
    <property type="project" value="UniProtKB-KW"/>
</dbReference>
<keyword evidence="3" id="KW-0813">Transport</keyword>